<dbReference type="InterPro" id="IPR040608">
    <property type="entry name" value="Snf8/Vps36"/>
</dbReference>
<dbReference type="SMR" id="A2FSC0"/>
<dbReference type="eggNOG" id="KOG3341">
    <property type="taxonomic scope" value="Eukaryota"/>
</dbReference>
<dbReference type="InterPro" id="IPR036388">
    <property type="entry name" value="WH-like_DNA-bd_sf"/>
</dbReference>
<comment type="similarity">
    <text evidence="1">Belongs to the SNF8 family.</text>
</comment>
<dbReference type="AlphaFoldDB" id="A2FSC0"/>
<dbReference type="InterPro" id="IPR036390">
    <property type="entry name" value="WH_DNA-bd_sf"/>
</dbReference>
<proteinExistence type="inferred from homology"/>
<dbReference type="SUPFAM" id="SSF46785">
    <property type="entry name" value="Winged helix' DNA-binding domain"/>
    <property type="match status" value="1"/>
</dbReference>
<dbReference type="VEuPathDB" id="TrichDB:TVAGG3_0093430"/>
<dbReference type="PANTHER" id="PTHR12806">
    <property type="entry name" value="EAP30 SUBUNIT OF ELL COMPLEX"/>
    <property type="match status" value="1"/>
</dbReference>
<dbReference type="EMBL" id="DS113982">
    <property type="protein sequence ID" value="EAX92207.1"/>
    <property type="molecule type" value="Genomic_DNA"/>
</dbReference>
<reference evidence="3" key="2">
    <citation type="journal article" date="2007" name="Science">
        <title>Draft genome sequence of the sexually transmitted pathogen Trichomonas vaginalis.</title>
        <authorList>
            <person name="Carlton J.M."/>
            <person name="Hirt R.P."/>
            <person name="Silva J.C."/>
            <person name="Delcher A.L."/>
            <person name="Schatz M."/>
            <person name="Zhao Q."/>
            <person name="Wortman J.R."/>
            <person name="Bidwell S.L."/>
            <person name="Alsmark U.C.M."/>
            <person name="Besteiro S."/>
            <person name="Sicheritz-Ponten T."/>
            <person name="Noel C.J."/>
            <person name="Dacks J.B."/>
            <person name="Foster P.G."/>
            <person name="Simillion C."/>
            <person name="Van de Peer Y."/>
            <person name="Miranda-Saavedra D."/>
            <person name="Barton G.J."/>
            <person name="Westrop G.D."/>
            <person name="Mueller S."/>
            <person name="Dessi D."/>
            <person name="Fiori P.L."/>
            <person name="Ren Q."/>
            <person name="Paulsen I."/>
            <person name="Zhang H."/>
            <person name="Bastida-Corcuera F.D."/>
            <person name="Simoes-Barbosa A."/>
            <person name="Brown M.T."/>
            <person name="Hayes R.D."/>
            <person name="Mukherjee M."/>
            <person name="Okumura C.Y."/>
            <person name="Schneider R."/>
            <person name="Smith A.J."/>
            <person name="Vanacova S."/>
            <person name="Villalvazo M."/>
            <person name="Haas B.J."/>
            <person name="Pertea M."/>
            <person name="Feldblyum T.V."/>
            <person name="Utterback T.R."/>
            <person name="Shu C.L."/>
            <person name="Osoegawa K."/>
            <person name="de Jong P.J."/>
            <person name="Hrdy I."/>
            <person name="Horvathova L."/>
            <person name="Zubacova Z."/>
            <person name="Dolezal P."/>
            <person name="Malik S.B."/>
            <person name="Logsdon J.M. Jr."/>
            <person name="Henze K."/>
            <person name="Gupta A."/>
            <person name="Wang C.C."/>
            <person name="Dunne R.L."/>
            <person name="Upcroft J.A."/>
            <person name="Upcroft P."/>
            <person name="White O."/>
            <person name="Salzberg S.L."/>
            <person name="Tang P."/>
            <person name="Chiu C.-H."/>
            <person name="Lee Y.-S."/>
            <person name="Embley T.M."/>
            <person name="Coombs G.H."/>
            <person name="Mottram J.C."/>
            <person name="Tachezy J."/>
            <person name="Fraser-Liggett C.M."/>
            <person name="Johnson P.J."/>
        </authorList>
    </citation>
    <scope>NUCLEOTIDE SEQUENCE [LARGE SCALE GENOMIC DNA]</scope>
    <source>
        <strain evidence="3">G3</strain>
    </source>
</reference>
<sequence>MQGLGAIQANQARAEYLEQARDLIENTRNEAAKEQMRVFKEALEKFAINHKKDLKDDPEFRSSFNNMCLNLGVDPLQSTKGFWSSILGVGDFYHELSIKVIDVCLKQKKANGGILPIEDVLKQVQATYKNPPKMNTKDIEQALKNLKVLGSGYCIVEIGKKKFMKTTSFDIDEDQTTLLALAEGKGYFTEKDASGMSQKRFEAALQTLLDQGFVWLDLYNDEKKYYVCAMFPGFNQEV</sequence>
<feature type="coiled-coil region" evidence="2">
    <location>
        <begin position="6"/>
        <end position="49"/>
    </location>
</feature>
<dbReference type="PANTHER" id="PTHR12806:SF0">
    <property type="entry name" value="VACUOLAR-SORTING PROTEIN SNF8"/>
    <property type="match status" value="1"/>
</dbReference>
<name>A2FSC0_TRIV3</name>
<keyword evidence="2" id="KW-0175">Coiled coil</keyword>
<dbReference type="KEGG" id="tva:4749916"/>
<keyword evidence="4" id="KW-1185">Reference proteome</keyword>
<evidence type="ECO:0000256" key="2">
    <source>
        <dbReference type="SAM" id="Coils"/>
    </source>
</evidence>
<dbReference type="VEuPathDB" id="TrichDB:TVAG_107410"/>
<evidence type="ECO:0000313" key="3">
    <source>
        <dbReference type="EMBL" id="EAX92207.1"/>
    </source>
</evidence>
<reference evidence="3" key="1">
    <citation type="submission" date="2006-10" db="EMBL/GenBank/DDBJ databases">
        <authorList>
            <person name="Amadeo P."/>
            <person name="Zhao Q."/>
            <person name="Wortman J."/>
            <person name="Fraser-Liggett C."/>
            <person name="Carlton J."/>
        </authorList>
    </citation>
    <scope>NUCLEOTIDE SEQUENCE</scope>
    <source>
        <strain evidence="3">G3</strain>
    </source>
</reference>
<dbReference type="Proteomes" id="UP000001542">
    <property type="component" value="Unassembled WGS sequence"/>
</dbReference>
<evidence type="ECO:0000313" key="4">
    <source>
        <dbReference type="Proteomes" id="UP000001542"/>
    </source>
</evidence>
<dbReference type="OMA" id="QIVEVCM"/>
<accession>A2FSC0</accession>
<dbReference type="InParanoid" id="A2FSC0"/>
<evidence type="ECO:0000256" key="1">
    <source>
        <dbReference type="ARBA" id="ARBA00009834"/>
    </source>
</evidence>
<protein>
    <submittedName>
        <fullName evidence="3">EAP30 subunit of ELL complex, putative</fullName>
    </submittedName>
</protein>
<organism evidence="3 4">
    <name type="scientific">Trichomonas vaginalis (strain ATCC PRA-98 / G3)</name>
    <dbReference type="NCBI Taxonomy" id="412133"/>
    <lineage>
        <taxon>Eukaryota</taxon>
        <taxon>Metamonada</taxon>
        <taxon>Parabasalia</taxon>
        <taxon>Trichomonadida</taxon>
        <taxon>Trichomonadidae</taxon>
        <taxon>Trichomonas</taxon>
    </lineage>
</organism>
<dbReference type="FunFam" id="1.10.10.10:FF:000874">
    <property type="entry name" value="EAP30/Vps36 family, putative"/>
    <property type="match status" value="1"/>
</dbReference>
<gene>
    <name evidence="3" type="ORF">TVAG_107410</name>
</gene>
<dbReference type="GO" id="GO:0043328">
    <property type="term" value="P:protein transport to vacuole involved in ubiquitin-dependent protein catabolic process via the multivesicular body sorting pathway"/>
    <property type="evidence" value="ECO:0000318"/>
    <property type="project" value="GO_Central"/>
</dbReference>
<dbReference type="OrthoDB" id="283883at2759"/>
<dbReference type="STRING" id="5722.A2FSC0"/>
<dbReference type="Pfam" id="PF04157">
    <property type="entry name" value="EAP30"/>
    <property type="match status" value="1"/>
</dbReference>
<dbReference type="FunCoup" id="A2FSC0">
    <property type="interactions" value="280"/>
</dbReference>
<dbReference type="InterPro" id="IPR016689">
    <property type="entry name" value="ESCRT-2_cplx_Snf8"/>
</dbReference>
<dbReference type="RefSeq" id="XP_001305137.1">
    <property type="nucleotide sequence ID" value="XM_001305136.1"/>
</dbReference>
<dbReference type="GO" id="GO:0000814">
    <property type="term" value="C:ESCRT II complex"/>
    <property type="evidence" value="ECO:0000318"/>
    <property type="project" value="GO_Central"/>
</dbReference>
<dbReference type="Gene3D" id="6.10.140.180">
    <property type="match status" value="1"/>
</dbReference>
<dbReference type="Gene3D" id="1.10.10.10">
    <property type="entry name" value="Winged helix-like DNA-binding domain superfamily/Winged helix DNA-binding domain"/>
    <property type="match status" value="2"/>
</dbReference>